<comment type="similarity">
    <text evidence="2">Belongs to the bacterial diacylglycerol kinase family.</text>
</comment>
<dbReference type="EMBL" id="PFLC01000027">
    <property type="protein sequence ID" value="PIY62763.1"/>
    <property type="molecule type" value="Genomic_DNA"/>
</dbReference>
<feature type="transmembrane region" description="Helical" evidence="19">
    <location>
        <begin position="94"/>
        <end position="115"/>
    </location>
</feature>
<evidence type="ECO:0000256" key="16">
    <source>
        <dbReference type="PIRSR" id="PIRSR600829-2"/>
    </source>
</evidence>
<dbReference type="Gene3D" id="1.10.287.3610">
    <property type="match status" value="1"/>
</dbReference>
<feature type="transmembrane region" description="Helical" evidence="19">
    <location>
        <begin position="54"/>
        <end position="73"/>
    </location>
</feature>
<sequence length="124" mass="14096">MIFSSRQLRRSFSFALSGLRRVLHDEQNFRLQMLVGLLVIVAMFFFDLSSLERAVLTLAIAFILVLELMNSIFERVADLLKPRVHMHVQEVKDIMAGTVLLASMAAILVGLLILWPHLTNELFG</sequence>
<dbReference type="PANTHER" id="PTHR34299:SF1">
    <property type="entry name" value="DIACYLGLYCEROL KINASE"/>
    <property type="match status" value="1"/>
</dbReference>
<feature type="binding site" evidence="17">
    <location>
        <position position="26"/>
    </location>
    <ligand>
        <name>ATP</name>
        <dbReference type="ChEBI" id="CHEBI:30616"/>
    </ligand>
</feature>
<keyword evidence="11" id="KW-0443">Lipid metabolism</keyword>
<dbReference type="GO" id="GO:0005886">
    <property type="term" value="C:plasma membrane"/>
    <property type="evidence" value="ECO:0007669"/>
    <property type="project" value="UniProtKB-SubCell"/>
</dbReference>
<feature type="binding site" evidence="16">
    <location>
        <position position="53"/>
    </location>
    <ligand>
        <name>substrate</name>
    </ligand>
</feature>
<keyword evidence="12 19" id="KW-0472">Membrane</keyword>
<keyword evidence="4" id="KW-0444">Lipid biosynthesis</keyword>
<evidence type="ECO:0000256" key="8">
    <source>
        <dbReference type="ARBA" id="ARBA00022777"/>
    </source>
</evidence>
<keyword evidence="5" id="KW-0808">Transferase</keyword>
<dbReference type="GO" id="GO:0008654">
    <property type="term" value="P:phospholipid biosynthetic process"/>
    <property type="evidence" value="ECO:0007669"/>
    <property type="project" value="UniProtKB-KW"/>
</dbReference>
<gene>
    <name evidence="20" type="ORF">COY93_02065</name>
</gene>
<evidence type="ECO:0000256" key="4">
    <source>
        <dbReference type="ARBA" id="ARBA00022516"/>
    </source>
</evidence>
<keyword evidence="10 19" id="KW-1133">Transmembrane helix</keyword>
<evidence type="ECO:0000256" key="5">
    <source>
        <dbReference type="ARBA" id="ARBA00022679"/>
    </source>
</evidence>
<keyword evidence="6 19" id="KW-0812">Transmembrane</keyword>
<proteinExistence type="inferred from homology"/>
<evidence type="ECO:0000256" key="13">
    <source>
        <dbReference type="ARBA" id="ARBA00023209"/>
    </source>
</evidence>
<feature type="binding site" evidence="16">
    <location>
        <position position="67"/>
    </location>
    <ligand>
        <name>substrate</name>
    </ligand>
</feature>
<feature type="binding site" evidence="17">
    <location>
        <position position="74"/>
    </location>
    <ligand>
        <name>ATP</name>
        <dbReference type="ChEBI" id="CHEBI:30616"/>
    </ligand>
</feature>
<reference evidence="21" key="1">
    <citation type="submission" date="2017-09" db="EMBL/GenBank/DDBJ databases">
        <title>Depth-based differentiation of microbial function through sediment-hosted aquifers and enrichment of novel symbionts in the deep terrestrial subsurface.</title>
        <authorList>
            <person name="Probst A.J."/>
            <person name="Ladd B."/>
            <person name="Jarett J.K."/>
            <person name="Geller-Mcgrath D.E."/>
            <person name="Sieber C.M.K."/>
            <person name="Emerson J.B."/>
            <person name="Anantharaman K."/>
            <person name="Thomas B.C."/>
            <person name="Malmstrom R."/>
            <person name="Stieglmeier M."/>
            <person name="Klingl A."/>
            <person name="Woyke T."/>
            <person name="Ryan C.M."/>
            <person name="Banfield J.F."/>
        </authorList>
    </citation>
    <scope>NUCLEOTIDE SEQUENCE [LARGE SCALE GENOMIC DNA]</scope>
</reference>
<evidence type="ECO:0000256" key="9">
    <source>
        <dbReference type="ARBA" id="ARBA00022840"/>
    </source>
</evidence>
<evidence type="ECO:0000256" key="1">
    <source>
        <dbReference type="ARBA" id="ARBA00004651"/>
    </source>
</evidence>
<evidence type="ECO:0000256" key="18">
    <source>
        <dbReference type="PIRSR" id="PIRSR600829-4"/>
    </source>
</evidence>
<keyword evidence="18" id="KW-0460">Magnesium</keyword>
<keyword evidence="7 17" id="KW-0547">Nucleotide-binding</keyword>
<protein>
    <submittedName>
        <fullName evidence="20">Diacylglycerol kinase</fullName>
    </submittedName>
</protein>
<feature type="transmembrane region" description="Helical" evidence="19">
    <location>
        <begin position="29"/>
        <end position="48"/>
    </location>
</feature>
<comment type="subcellular location">
    <subcellularLocation>
        <location evidence="1">Cell membrane</location>
        <topology evidence="1">Multi-pass membrane protein</topology>
    </subcellularLocation>
</comment>
<keyword evidence="13" id="KW-0594">Phospholipid biosynthesis</keyword>
<keyword evidence="14" id="KW-1208">Phospholipid metabolism</keyword>
<evidence type="ECO:0000313" key="21">
    <source>
        <dbReference type="Proteomes" id="UP000230973"/>
    </source>
</evidence>
<dbReference type="InterPro" id="IPR000829">
    <property type="entry name" value="DAGK"/>
</dbReference>
<evidence type="ECO:0000256" key="10">
    <source>
        <dbReference type="ARBA" id="ARBA00022989"/>
    </source>
</evidence>
<accession>A0A2M7QB21</accession>
<evidence type="ECO:0000256" key="6">
    <source>
        <dbReference type="ARBA" id="ARBA00022692"/>
    </source>
</evidence>
<evidence type="ECO:0000256" key="2">
    <source>
        <dbReference type="ARBA" id="ARBA00005967"/>
    </source>
</evidence>
<evidence type="ECO:0000256" key="19">
    <source>
        <dbReference type="SAM" id="Phobius"/>
    </source>
</evidence>
<dbReference type="Pfam" id="PF01219">
    <property type="entry name" value="DAGK_prokar"/>
    <property type="match status" value="1"/>
</dbReference>
<evidence type="ECO:0000256" key="15">
    <source>
        <dbReference type="PIRSR" id="PIRSR600829-1"/>
    </source>
</evidence>
<comment type="cofactor">
    <cofactor evidence="18">
        <name>Mg(2+)</name>
        <dbReference type="ChEBI" id="CHEBI:18420"/>
    </cofactor>
    <text evidence="18">Mn(2+), Zn(2+), Cd(2+) and Co(2+) support activity to lesser extents.</text>
</comment>
<evidence type="ECO:0000313" key="20">
    <source>
        <dbReference type="EMBL" id="PIY62763.1"/>
    </source>
</evidence>
<dbReference type="AlphaFoldDB" id="A0A2M7QB21"/>
<organism evidence="20 21">
    <name type="scientific">Candidatus Uhrbacteria bacterium CG_4_10_14_0_8_um_filter_58_22</name>
    <dbReference type="NCBI Taxonomy" id="1975029"/>
    <lineage>
        <taxon>Bacteria</taxon>
        <taxon>Candidatus Uhriibacteriota</taxon>
    </lineage>
</organism>
<feature type="binding site" evidence="18">
    <location>
        <position position="74"/>
    </location>
    <ligand>
        <name>a divalent metal cation</name>
        <dbReference type="ChEBI" id="CHEBI:60240"/>
    </ligand>
</feature>
<keyword evidence="8 20" id="KW-0418">Kinase</keyword>
<evidence type="ECO:0000256" key="14">
    <source>
        <dbReference type="ARBA" id="ARBA00023264"/>
    </source>
</evidence>
<dbReference type="CDD" id="cd14263">
    <property type="entry name" value="DAGK_IM_like"/>
    <property type="match status" value="1"/>
</dbReference>
<dbReference type="Proteomes" id="UP000230973">
    <property type="component" value="Unassembled WGS sequence"/>
</dbReference>
<keyword evidence="9 17" id="KW-0067">ATP-binding</keyword>
<keyword evidence="3" id="KW-1003">Cell membrane</keyword>
<dbReference type="GO" id="GO:0016301">
    <property type="term" value="F:kinase activity"/>
    <property type="evidence" value="ECO:0007669"/>
    <property type="project" value="UniProtKB-KW"/>
</dbReference>
<keyword evidence="18" id="KW-0479">Metal-binding</keyword>
<feature type="binding site" evidence="18">
    <location>
        <position position="26"/>
    </location>
    <ligand>
        <name>a divalent metal cation</name>
        <dbReference type="ChEBI" id="CHEBI:60240"/>
    </ligand>
</feature>
<dbReference type="InterPro" id="IPR036945">
    <property type="entry name" value="DAGK_sf"/>
</dbReference>
<name>A0A2M7QB21_9BACT</name>
<dbReference type="GO" id="GO:0005524">
    <property type="term" value="F:ATP binding"/>
    <property type="evidence" value="ECO:0007669"/>
    <property type="project" value="UniProtKB-KW"/>
</dbReference>
<evidence type="ECO:0000256" key="17">
    <source>
        <dbReference type="PIRSR" id="PIRSR600829-3"/>
    </source>
</evidence>
<evidence type="ECO:0000256" key="7">
    <source>
        <dbReference type="ARBA" id="ARBA00022741"/>
    </source>
</evidence>
<evidence type="ECO:0000256" key="3">
    <source>
        <dbReference type="ARBA" id="ARBA00022475"/>
    </source>
</evidence>
<dbReference type="PANTHER" id="PTHR34299">
    <property type="entry name" value="DIACYLGLYCEROL KINASE"/>
    <property type="match status" value="1"/>
</dbReference>
<feature type="active site" description="Proton acceptor" evidence="15">
    <location>
        <position position="67"/>
    </location>
</feature>
<evidence type="ECO:0000256" key="12">
    <source>
        <dbReference type="ARBA" id="ARBA00023136"/>
    </source>
</evidence>
<dbReference type="GO" id="GO:0046872">
    <property type="term" value="F:metal ion binding"/>
    <property type="evidence" value="ECO:0007669"/>
    <property type="project" value="UniProtKB-KW"/>
</dbReference>
<comment type="caution">
    <text evidence="20">The sequence shown here is derived from an EMBL/GenBank/DDBJ whole genome shotgun (WGS) entry which is preliminary data.</text>
</comment>
<feature type="binding site" evidence="17">
    <location>
        <begin position="92"/>
        <end position="93"/>
    </location>
    <ligand>
        <name>ATP</name>
        <dbReference type="ChEBI" id="CHEBI:30616"/>
    </ligand>
</feature>
<evidence type="ECO:0000256" key="11">
    <source>
        <dbReference type="ARBA" id="ARBA00023098"/>
    </source>
</evidence>